<dbReference type="Pfam" id="PF01408">
    <property type="entry name" value="GFO_IDH_MocA"/>
    <property type="match status" value="1"/>
</dbReference>
<dbReference type="InterPro" id="IPR006311">
    <property type="entry name" value="TAT_signal"/>
</dbReference>
<dbReference type="InterPro" id="IPR050463">
    <property type="entry name" value="Gfo/Idh/MocA_oxidrdct_glycsds"/>
</dbReference>
<name>A0A3B0CCB6_9FLAO</name>
<proteinExistence type="predicted"/>
<protein>
    <submittedName>
        <fullName evidence="3">Gfo/Idh/MocA family oxidoreductase</fullName>
    </submittedName>
</protein>
<dbReference type="SUPFAM" id="SSF55347">
    <property type="entry name" value="Glyceraldehyde-3-phosphate dehydrogenase-like, C-terminal domain"/>
    <property type="match status" value="1"/>
</dbReference>
<dbReference type="Gene3D" id="3.40.50.720">
    <property type="entry name" value="NAD(P)-binding Rossmann-like Domain"/>
    <property type="match status" value="1"/>
</dbReference>
<dbReference type="PROSITE" id="PS51318">
    <property type="entry name" value="TAT"/>
    <property type="match status" value="1"/>
</dbReference>
<dbReference type="AlphaFoldDB" id="A0A3B0CCB6"/>
<accession>A0A3B0CCB6</accession>
<dbReference type="InterPro" id="IPR055170">
    <property type="entry name" value="GFO_IDH_MocA-like_dom"/>
</dbReference>
<dbReference type="Gene3D" id="3.30.360.10">
    <property type="entry name" value="Dihydrodipicolinate Reductase, domain 2"/>
    <property type="match status" value="1"/>
</dbReference>
<dbReference type="Proteomes" id="UP000276603">
    <property type="component" value="Unassembled WGS sequence"/>
</dbReference>
<evidence type="ECO:0000259" key="1">
    <source>
        <dbReference type="Pfam" id="PF01408"/>
    </source>
</evidence>
<dbReference type="SUPFAM" id="SSF51735">
    <property type="entry name" value="NAD(P)-binding Rossmann-fold domains"/>
    <property type="match status" value="1"/>
</dbReference>
<feature type="domain" description="GFO/IDH/MocA-like oxidoreductase" evidence="2">
    <location>
        <begin position="196"/>
        <end position="329"/>
    </location>
</feature>
<evidence type="ECO:0000259" key="2">
    <source>
        <dbReference type="Pfam" id="PF22725"/>
    </source>
</evidence>
<organism evidence="3 4">
    <name type="scientific">Ulvibacterium marinum</name>
    <dbReference type="NCBI Taxonomy" id="2419782"/>
    <lineage>
        <taxon>Bacteria</taxon>
        <taxon>Pseudomonadati</taxon>
        <taxon>Bacteroidota</taxon>
        <taxon>Flavobacteriia</taxon>
        <taxon>Flavobacteriales</taxon>
        <taxon>Flavobacteriaceae</taxon>
        <taxon>Ulvibacterium</taxon>
    </lineage>
</organism>
<evidence type="ECO:0000313" key="4">
    <source>
        <dbReference type="Proteomes" id="UP000276603"/>
    </source>
</evidence>
<reference evidence="3 4" key="1">
    <citation type="submission" date="2018-10" db="EMBL/GenBank/DDBJ databases">
        <title>Ulvibacterium marinum gen. nov., sp. nov., a novel marine bacterium of the family Flavobacteriaceae, isolated from a culture of the green alga Ulva prolifera.</title>
        <authorList>
            <person name="Zhang Z."/>
        </authorList>
    </citation>
    <scope>NUCLEOTIDE SEQUENCE [LARGE SCALE GENOMIC DNA]</scope>
    <source>
        <strain evidence="3 4">CCMM003</strain>
    </source>
</reference>
<gene>
    <name evidence="3" type="ORF">D7Z94_09250</name>
</gene>
<feature type="domain" description="Gfo/Idh/MocA-like oxidoreductase N-terminal" evidence="1">
    <location>
        <begin position="48"/>
        <end position="175"/>
    </location>
</feature>
<dbReference type="InterPro" id="IPR036291">
    <property type="entry name" value="NAD(P)-bd_dom_sf"/>
</dbReference>
<dbReference type="PANTHER" id="PTHR43818:SF5">
    <property type="entry name" value="OXIDOREDUCTASE FAMILY PROTEIN"/>
    <property type="match status" value="1"/>
</dbReference>
<comment type="caution">
    <text evidence="3">The sequence shown here is derived from an EMBL/GenBank/DDBJ whole genome shotgun (WGS) entry which is preliminary data.</text>
</comment>
<dbReference type="GO" id="GO:0000166">
    <property type="term" value="F:nucleotide binding"/>
    <property type="evidence" value="ECO:0007669"/>
    <property type="project" value="InterPro"/>
</dbReference>
<dbReference type="OrthoDB" id="127583at2"/>
<sequence length="437" mass="48434">MKDTSKKTGSASDRRTFLKTSGLAMVGSSLAYPSNVLGAMGSFQEKTLKVGLIGCGGRGTGAAAQALQADENVILHAMGDIFEDRLETSHTELLKVVGDKMKVEKENKFIGFDAYQKVIDSGVDVVLLTTPPAFRPGHLTAAIAAGKHAFCEKPVAVDAPGVREVIAAAEKAKAKNLSVVSGFTYRFGFGNRAAFDQILNGAIGDIRTVTTFRFGGELWYKERQPGWTEMTYNMRNWYYYNWLSGDFIVEQAVHSLDLMSWAMGDVMPLKAIGTGGRQVRTDKRYGNIYDHFAVEFEYTNGAKGYHFTRQQSDTATRNTIDIFGTKGTAMIQPGRKYQINGPEAWQFEGEENNMYQTQHNELFEAIRKDKPINDGKRMANSSLLAIWARTAGYTGKEISWEQAYNSNDSLGPKLEQYNWDLVWPSPSIAVPGKTKIQ</sequence>
<dbReference type="PANTHER" id="PTHR43818">
    <property type="entry name" value="BCDNA.GH03377"/>
    <property type="match status" value="1"/>
</dbReference>
<keyword evidence="4" id="KW-1185">Reference proteome</keyword>
<evidence type="ECO:0000313" key="3">
    <source>
        <dbReference type="EMBL" id="RKN81849.1"/>
    </source>
</evidence>
<dbReference type="Pfam" id="PF22725">
    <property type="entry name" value="GFO_IDH_MocA_C3"/>
    <property type="match status" value="1"/>
</dbReference>
<dbReference type="EMBL" id="RBCJ01000002">
    <property type="protein sequence ID" value="RKN81849.1"/>
    <property type="molecule type" value="Genomic_DNA"/>
</dbReference>
<dbReference type="InterPro" id="IPR000683">
    <property type="entry name" value="Gfo/Idh/MocA-like_OxRdtase_N"/>
</dbReference>